<protein>
    <submittedName>
        <fullName evidence="3">ABC transporter substrate-binding protein</fullName>
    </submittedName>
</protein>
<sequence length="364" mass="39593">MVFKKLFNFTAVAALALSTFGTALVSAQSPQQDIIDQEPTGVQLVIGTNNTGAGEPREAWLLNAAEEAGFNIQLVSLGGGDLTSRVIAEANNPTMNVVWGPSEDNFNLMVEAGALTAWEPAWADKVEGSHGVNGYSWPYEVQPKLYVANPNVVSAEELPTTISQLWEDEAYHGKYMVPKELGGAQARMMVGGILAQYLDESGELGVSEAGWAAIEAYFANGYQAQEGEDEFVNLVEGTVPYAYTAASLIYSKLDAAAADFETPLIVYFEEGAPTNTNHVGVVNSDDQAIVDESIRFANWIGSADVIGEYAADNGTIVTNVDAVEFMDPRMQEINANFKWQEADWTYINSRLDEWVAKILLEYMP</sequence>
<keyword evidence="4" id="KW-1185">Reference proteome</keyword>
<feature type="chain" id="PRO_5045150265" evidence="2">
    <location>
        <begin position="28"/>
        <end position="364"/>
    </location>
</feature>
<name>A0ABY5P4W4_9LACT</name>
<dbReference type="RefSeq" id="WP_313792970.1">
    <property type="nucleotide sequence ID" value="NZ_CP102453.1"/>
</dbReference>
<feature type="signal peptide" evidence="2">
    <location>
        <begin position="1"/>
        <end position="27"/>
    </location>
</feature>
<reference evidence="3 4" key="1">
    <citation type="submission" date="2022-08" db="EMBL/GenBank/DDBJ databases">
        <title>Aerococcaceae sp. nov isolated from spoiled eye mask.</title>
        <authorList>
            <person name="Zhou G."/>
            <person name="Xie X.-B."/>
            <person name="Shi Q.-S."/>
            <person name="Wang Y.-S."/>
            <person name="Wen X."/>
            <person name="Peng H."/>
            <person name="Yang X.-J."/>
            <person name="Tao H.-B."/>
            <person name="Huang X.-M."/>
        </authorList>
    </citation>
    <scope>NUCLEOTIDE SEQUENCE [LARGE SCALE GENOMIC DNA]</scope>
    <source>
        <strain evidence="4">DM20194951</strain>
    </source>
</reference>
<gene>
    <name evidence="3" type="ORF">NRE15_11240</name>
</gene>
<evidence type="ECO:0000313" key="3">
    <source>
        <dbReference type="EMBL" id="UUX33468.1"/>
    </source>
</evidence>
<evidence type="ECO:0000313" key="4">
    <source>
        <dbReference type="Proteomes" id="UP001315967"/>
    </source>
</evidence>
<dbReference type="SUPFAM" id="SSF53850">
    <property type="entry name" value="Periplasmic binding protein-like II"/>
    <property type="match status" value="1"/>
</dbReference>
<evidence type="ECO:0000256" key="1">
    <source>
        <dbReference type="ARBA" id="ARBA00022729"/>
    </source>
</evidence>
<dbReference type="PANTHER" id="PTHR30006">
    <property type="entry name" value="THIAMINE-BINDING PERIPLASMIC PROTEIN-RELATED"/>
    <property type="match status" value="1"/>
</dbReference>
<organism evidence="3 4">
    <name type="scientific">Fundicoccus culcitae</name>
    <dbReference type="NCBI Taxonomy" id="2969821"/>
    <lineage>
        <taxon>Bacteria</taxon>
        <taxon>Bacillati</taxon>
        <taxon>Bacillota</taxon>
        <taxon>Bacilli</taxon>
        <taxon>Lactobacillales</taxon>
        <taxon>Aerococcaceae</taxon>
        <taxon>Fundicoccus</taxon>
    </lineage>
</organism>
<dbReference type="Proteomes" id="UP001315967">
    <property type="component" value="Chromosome"/>
</dbReference>
<dbReference type="PANTHER" id="PTHR30006:SF2">
    <property type="entry name" value="ABC TRANSPORTER SUBSTRATE-BINDING PROTEIN"/>
    <property type="match status" value="1"/>
</dbReference>
<dbReference type="Gene3D" id="3.40.190.10">
    <property type="entry name" value="Periplasmic binding protein-like II"/>
    <property type="match status" value="2"/>
</dbReference>
<evidence type="ECO:0000256" key="2">
    <source>
        <dbReference type="SAM" id="SignalP"/>
    </source>
</evidence>
<keyword evidence="1 2" id="KW-0732">Signal</keyword>
<accession>A0ABY5P4W4</accession>
<dbReference type="EMBL" id="CP102453">
    <property type="protein sequence ID" value="UUX33468.1"/>
    <property type="molecule type" value="Genomic_DNA"/>
</dbReference>
<proteinExistence type="predicted"/>